<feature type="domain" description="HTH marR-type" evidence="4">
    <location>
        <begin position="44"/>
        <end position="180"/>
    </location>
</feature>
<dbReference type="EMBL" id="JACIEE010000002">
    <property type="protein sequence ID" value="MBB3975682.1"/>
    <property type="molecule type" value="Genomic_DNA"/>
</dbReference>
<evidence type="ECO:0000313" key="6">
    <source>
        <dbReference type="Proteomes" id="UP000574761"/>
    </source>
</evidence>
<evidence type="ECO:0000256" key="2">
    <source>
        <dbReference type="ARBA" id="ARBA00023125"/>
    </source>
</evidence>
<keyword evidence="1" id="KW-0805">Transcription regulation</keyword>
<accession>A0A7W6D414</accession>
<keyword evidence="2 5" id="KW-0238">DNA-binding</keyword>
<organism evidence="5 6">
    <name type="scientific">Mycoplana azooxidifex</name>
    <dbReference type="NCBI Taxonomy" id="1636188"/>
    <lineage>
        <taxon>Bacteria</taxon>
        <taxon>Pseudomonadati</taxon>
        <taxon>Pseudomonadota</taxon>
        <taxon>Alphaproteobacteria</taxon>
        <taxon>Hyphomicrobiales</taxon>
        <taxon>Rhizobiaceae</taxon>
        <taxon>Mycoplana</taxon>
    </lineage>
</organism>
<protein>
    <submittedName>
        <fullName evidence="5">DNA-binding MarR family transcriptional regulator</fullName>
    </submittedName>
</protein>
<gene>
    <name evidence="5" type="ORF">GGQ64_000869</name>
</gene>
<dbReference type="SUPFAM" id="SSF46785">
    <property type="entry name" value="Winged helix' DNA-binding domain"/>
    <property type="match status" value="1"/>
</dbReference>
<keyword evidence="6" id="KW-1185">Reference proteome</keyword>
<name>A0A7W6D414_9HYPH</name>
<evidence type="ECO:0000256" key="3">
    <source>
        <dbReference type="ARBA" id="ARBA00023163"/>
    </source>
</evidence>
<evidence type="ECO:0000313" key="5">
    <source>
        <dbReference type="EMBL" id="MBB3975682.1"/>
    </source>
</evidence>
<dbReference type="SMART" id="SM00347">
    <property type="entry name" value="HTH_MARR"/>
    <property type="match status" value="1"/>
</dbReference>
<dbReference type="InterPro" id="IPR036390">
    <property type="entry name" value="WH_DNA-bd_sf"/>
</dbReference>
<proteinExistence type="predicted"/>
<dbReference type="PANTHER" id="PTHR35790:SF4">
    <property type="entry name" value="HTH-TYPE TRANSCRIPTIONAL REGULATOR PCHR"/>
    <property type="match status" value="1"/>
</dbReference>
<dbReference type="RefSeq" id="WP_343059412.1">
    <property type="nucleotide sequence ID" value="NZ_JACIEE010000002.1"/>
</dbReference>
<dbReference type="InterPro" id="IPR036388">
    <property type="entry name" value="WH-like_DNA-bd_sf"/>
</dbReference>
<comment type="caution">
    <text evidence="5">The sequence shown here is derived from an EMBL/GenBank/DDBJ whole genome shotgun (WGS) entry which is preliminary data.</text>
</comment>
<dbReference type="Gene3D" id="1.10.10.10">
    <property type="entry name" value="Winged helix-like DNA-binding domain superfamily/Winged helix DNA-binding domain"/>
    <property type="match status" value="1"/>
</dbReference>
<evidence type="ECO:0000259" key="4">
    <source>
        <dbReference type="PROSITE" id="PS50995"/>
    </source>
</evidence>
<dbReference type="PANTHER" id="PTHR35790">
    <property type="entry name" value="HTH-TYPE TRANSCRIPTIONAL REGULATOR PCHR"/>
    <property type="match status" value="1"/>
</dbReference>
<dbReference type="GO" id="GO:0003677">
    <property type="term" value="F:DNA binding"/>
    <property type="evidence" value="ECO:0007669"/>
    <property type="project" value="UniProtKB-KW"/>
</dbReference>
<evidence type="ECO:0000256" key="1">
    <source>
        <dbReference type="ARBA" id="ARBA00023015"/>
    </source>
</evidence>
<dbReference type="InterPro" id="IPR000835">
    <property type="entry name" value="HTH_MarR-typ"/>
</dbReference>
<dbReference type="InterPro" id="IPR052067">
    <property type="entry name" value="Metal_resp_HTH_trans_reg"/>
</dbReference>
<dbReference type="GO" id="GO:0003700">
    <property type="term" value="F:DNA-binding transcription factor activity"/>
    <property type="evidence" value="ECO:0007669"/>
    <property type="project" value="InterPro"/>
</dbReference>
<reference evidence="5 6" key="1">
    <citation type="submission" date="2020-08" db="EMBL/GenBank/DDBJ databases">
        <title>Genomic Encyclopedia of Type Strains, Phase IV (KMG-IV): sequencing the most valuable type-strain genomes for metagenomic binning, comparative biology and taxonomic classification.</title>
        <authorList>
            <person name="Goeker M."/>
        </authorList>
    </citation>
    <scope>NUCLEOTIDE SEQUENCE [LARGE SCALE GENOMIC DNA]</scope>
    <source>
        <strain evidence="5 6">DSM 100211</strain>
    </source>
</reference>
<sequence>MILPPSERGFLPLRNPARLRGAIVGPVCNNAARIHHAMTKLKLETFLPYRLNRISAAVSQQFRSIYGPDFDLSVPEWRVLATLGQFEVATAKAIGAHSAMHKTKVSRAVKALEDRRWLRRRQSEEDRREELLQLTDLGRGIYLRIVPRAEAFEKRLLASLGDDAGAFLRGLEMIEEQRLDGVPLDSPDEGGQT</sequence>
<dbReference type="PROSITE" id="PS50995">
    <property type="entry name" value="HTH_MARR_2"/>
    <property type="match status" value="1"/>
</dbReference>
<keyword evidence="3" id="KW-0804">Transcription</keyword>
<dbReference type="Pfam" id="PF01047">
    <property type="entry name" value="MarR"/>
    <property type="match status" value="1"/>
</dbReference>
<dbReference type="Proteomes" id="UP000574761">
    <property type="component" value="Unassembled WGS sequence"/>
</dbReference>
<dbReference type="AlphaFoldDB" id="A0A7W6D414"/>